<accession>A0A485BJB8</accession>
<evidence type="ECO:0000259" key="2">
    <source>
        <dbReference type="Pfam" id="PF00248"/>
    </source>
</evidence>
<dbReference type="PANTHER" id="PTHR43364:SF4">
    <property type="entry name" value="NAD(P)-LINKED OXIDOREDUCTASE SUPERFAMILY PROTEIN"/>
    <property type="match status" value="1"/>
</dbReference>
<gene>
    <name evidence="4" type="primary">yhdN_2</name>
    <name evidence="3" type="synonym">yhdN_1</name>
    <name evidence="4" type="ORF">NCTC13038_02395</name>
    <name evidence="3" type="ORF">NCTC9997_03559</name>
</gene>
<dbReference type="PROSITE" id="PS00062">
    <property type="entry name" value="ALDOKETO_REDUCTASE_2"/>
    <property type="match status" value="1"/>
</dbReference>
<evidence type="ECO:0000313" key="4">
    <source>
        <dbReference type="EMBL" id="VFS71698.1"/>
    </source>
</evidence>
<reference evidence="4 6" key="1">
    <citation type="submission" date="2019-03" db="EMBL/GenBank/DDBJ databases">
        <authorList>
            <consortium name="Pathogen Informatics"/>
        </authorList>
    </citation>
    <scope>NUCLEOTIDE SEQUENCE [LARGE SCALE GENOMIC DNA]</scope>
    <source>
        <strain evidence="4 6">NCTC13038</strain>
        <strain evidence="3 5">NCTC9997</strain>
    </source>
</reference>
<evidence type="ECO:0000313" key="3">
    <source>
        <dbReference type="EMBL" id="VED51066.1"/>
    </source>
</evidence>
<dbReference type="Proteomes" id="UP000332594">
    <property type="component" value="Unassembled WGS sequence"/>
</dbReference>
<keyword evidence="5" id="KW-1185">Reference proteome</keyword>
<proteinExistence type="predicted"/>
<name>A0A485BJB8_RAOTE</name>
<sequence>MKQQRLGCADFTISPIGLGTWAIAGSGWEFGWGEQNDAESLAALEYAVERGVNWIDTAAVYGLGHAEEIVGKLLRRVPPSRRPLVFTKGSLVWDRTSRQISHSLSPESLEREIDDSLRRLQIETIDLYQIHWPAFPSGGPDEGIEAALTVLARAREKGKIRAIGVSNFDVAQLRRARMVTEIASLQPPYSALMRDAESNILPFCEQTGTGVIAYSTLQSGLLTGAMTRERIAALPDDDWRKTRSSDFKEPRLTRNLNLVESFRRIGQRHGLTPAAVAIAWVLRHPAVSGAIVGVRQPAQVDGLLGAANLSLSAAELAEIAMSLPEGSGTNVPEAAAS</sequence>
<dbReference type="RefSeq" id="WP_123551389.1">
    <property type="nucleotide sequence ID" value="NZ_BJNO01000001.1"/>
</dbReference>
<organism evidence="4 6">
    <name type="scientific">Raoultella terrigena</name>
    <name type="common">Klebsiella terrigena</name>
    <dbReference type="NCBI Taxonomy" id="577"/>
    <lineage>
        <taxon>Bacteria</taxon>
        <taxon>Pseudomonadati</taxon>
        <taxon>Pseudomonadota</taxon>
        <taxon>Gammaproteobacteria</taxon>
        <taxon>Enterobacterales</taxon>
        <taxon>Enterobacteriaceae</taxon>
        <taxon>Klebsiella/Raoultella group</taxon>
        <taxon>Raoultella</taxon>
    </lineage>
</organism>
<evidence type="ECO:0000313" key="5">
    <source>
        <dbReference type="Proteomes" id="UP000267630"/>
    </source>
</evidence>
<dbReference type="EMBL" id="LR134253">
    <property type="protein sequence ID" value="VED51066.1"/>
    <property type="molecule type" value="Genomic_DNA"/>
</dbReference>
<dbReference type="Proteomes" id="UP000267630">
    <property type="component" value="Chromosome 3"/>
</dbReference>
<dbReference type="InterPro" id="IPR050523">
    <property type="entry name" value="AKR_Detox_Biosynth"/>
</dbReference>
<dbReference type="EMBL" id="CAADJG010000002">
    <property type="protein sequence ID" value="VFS71698.1"/>
    <property type="molecule type" value="Genomic_DNA"/>
</dbReference>
<dbReference type="SUPFAM" id="SSF51430">
    <property type="entry name" value="NAD(P)-linked oxidoreductase"/>
    <property type="match status" value="1"/>
</dbReference>
<dbReference type="Gene3D" id="3.20.20.100">
    <property type="entry name" value="NADP-dependent oxidoreductase domain"/>
    <property type="match status" value="1"/>
</dbReference>
<dbReference type="EC" id="1.1.1.-" evidence="3 4"/>
<dbReference type="InterPro" id="IPR036812">
    <property type="entry name" value="NAD(P)_OxRdtase_dom_sf"/>
</dbReference>
<dbReference type="Pfam" id="PF00248">
    <property type="entry name" value="Aldo_ket_red"/>
    <property type="match status" value="1"/>
</dbReference>
<protein>
    <submittedName>
        <fullName evidence="3">Aldo/keto reductase</fullName>
        <ecNumber evidence="3 4">1.1.1.-</ecNumber>
    </submittedName>
    <submittedName>
        <fullName evidence="4">General stress protein 69</fullName>
    </submittedName>
</protein>
<keyword evidence="1 4" id="KW-0560">Oxidoreductase</keyword>
<dbReference type="InterPro" id="IPR018170">
    <property type="entry name" value="Aldo/ket_reductase_CS"/>
</dbReference>
<dbReference type="InterPro" id="IPR023210">
    <property type="entry name" value="NADP_OxRdtase_dom"/>
</dbReference>
<dbReference type="PANTHER" id="PTHR43364">
    <property type="entry name" value="NADH-SPECIFIC METHYLGLYOXAL REDUCTASE-RELATED"/>
    <property type="match status" value="1"/>
</dbReference>
<evidence type="ECO:0000313" key="6">
    <source>
        <dbReference type="Proteomes" id="UP000332594"/>
    </source>
</evidence>
<dbReference type="CDD" id="cd19102">
    <property type="entry name" value="AKR_unchar"/>
    <property type="match status" value="1"/>
</dbReference>
<evidence type="ECO:0000256" key="1">
    <source>
        <dbReference type="ARBA" id="ARBA00023002"/>
    </source>
</evidence>
<dbReference type="GO" id="GO:0016491">
    <property type="term" value="F:oxidoreductase activity"/>
    <property type="evidence" value="ECO:0007669"/>
    <property type="project" value="UniProtKB-KW"/>
</dbReference>
<feature type="domain" description="NADP-dependent oxidoreductase" evidence="2">
    <location>
        <begin position="15"/>
        <end position="320"/>
    </location>
</feature>
<dbReference type="GO" id="GO:0005829">
    <property type="term" value="C:cytosol"/>
    <property type="evidence" value="ECO:0007669"/>
    <property type="project" value="TreeGrafter"/>
</dbReference>
<dbReference type="AlphaFoldDB" id="A0A485BJB8"/>